<accession>A0AAD1SCK7</accession>
<keyword evidence="4" id="KW-1185">Reference proteome</keyword>
<dbReference type="Proteomes" id="UP001295444">
    <property type="component" value="Chromosome 05"/>
</dbReference>
<dbReference type="EMBL" id="OW240916">
    <property type="protein sequence ID" value="CAH2296087.1"/>
    <property type="molecule type" value="Genomic_DNA"/>
</dbReference>
<proteinExistence type="predicted"/>
<feature type="coiled-coil region" evidence="1">
    <location>
        <begin position="37"/>
        <end position="71"/>
    </location>
</feature>
<dbReference type="AlphaFoldDB" id="A0AAD1SCK7"/>
<protein>
    <submittedName>
        <fullName evidence="3">Uncharacterized protein</fullName>
    </submittedName>
</protein>
<feature type="compositionally biased region" description="Polar residues" evidence="2">
    <location>
        <begin position="71"/>
        <end position="82"/>
    </location>
</feature>
<evidence type="ECO:0000256" key="1">
    <source>
        <dbReference type="SAM" id="Coils"/>
    </source>
</evidence>
<sequence>MLTEDSREDSQERDHNEEKTEYDDLPKHLDSQFHTIREEIQNQTKDIKIDLAILNQRLLGMEGKLKELEQMGNTNKQAQKGLQNRGIGGQIDRTGGLEQLEN</sequence>
<feature type="region of interest" description="Disordered" evidence="2">
    <location>
        <begin position="71"/>
        <end position="102"/>
    </location>
</feature>
<gene>
    <name evidence="3" type="ORF">PECUL_23A033863</name>
</gene>
<organism evidence="3 4">
    <name type="scientific">Pelobates cultripes</name>
    <name type="common">Western spadefoot toad</name>
    <dbReference type="NCBI Taxonomy" id="61616"/>
    <lineage>
        <taxon>Eukaryota</taxon>
        <taxon>Metazoa</taxon>
        <taxon>Chordata</taxon>
        <taxon>Craniata</taxon>
        <taxon>Vertebrata</taxon>
        <taxon>Euteleostomi</taxon>
        <taxon>Amphibia</taxon>
        <taxon>Batrachia</taxon>
        <taxon>Anura</taxon>
        <taxon>Pelobatoidea</taxon>
        <taxon>Pelobatidae</taxon>
        <taxon>Pelobates</taxon>
    </lineage>
</organism>
<evidence type="ECO:0000256" key="2">
    <source>
        <dbReference type="SAM" id="MobiDB-lite"/>
    </source>
</evidence>
<evidence type="ECO:0000313" key="3">
    <source>
        <dbReference type="EMBL" id="CAH2296087.1"/>
    </source>
</evidence>
<feature type="region of interest" description="Disordered" evidence="2">
    <location>
        <begin position="1"/>
        <end position="28"/>
    </location>
</feature>
<keyword evidence="1" id="KW-0175">Coiled coil</keyword>
<name>A0AAD1SCK7_PELCU</name>
<reference evidence="3" key="1">
    <citation type="submission" date="2022-03" db="EMBL/GenBank/DDBJ databases">
        <authorList>
            <person name="Alioto T."/>
            <person name="Alioto T."/>
            <person name="Gomez Garrido J."/>
        </authorList>
    </citation>
    <scope>NUCLEOTIDE SEQUENCE</scope>
</reference>
<evidence type="ECO:0000313" key="4">
    <source>
        <dbReference type="Proteomes" id="UP001295444"/>
    </source>
</evidence>